<evidence type="ECO:0000256" key="4">
    <source>
        <dbReference type="ARBA" id="ARBA00002713"/>
    </source>
</evidence>
<dbReference type="EC" id="4.2.1.8" evidence="7"/>
<dbReference type="AlphaFoldDB" id="S0DEB4"/>
<dbReference type="PIRSF" id="PIRSF016049">
    <property type="entry name" value="Man_dehyd"/>
    <property type="match status" value="1"/>
</dbReference>
<organism evidence="14">
    <name type="scientific">termite gut metagenome</name>
    <dbReference type="NCBI Taxonomy" id="433724"/>
    <lineage>
        <taxon>unclassified sequences</taxon>
        <taxon>metagenomes</taxon>
        <taxon>organismal metagenomes</taxon>
    </lineage>
</organism>
<evidence type="ECO:0000313" key="17">
    <source>
        <dbReference type="EMBL" id="CCO21315.1"/>
    </source>
</evidence>
<dbReference type="EMBL" id="HF548289">
    <property type="protein sequence ID" value="CCO21267.1"/>
    <property type="molecule type" value="Genomic_DNA"/>
</dbReference>
<evidence type="ECO:0000313" key="11">
    <source>
        <dbReference type="EMBL" id="CCO21104.1"/>
    </source>
</evidence>
<dbReference type="NCBIfam" id="TIGR00695">
    <property type="entry name" value="uxuA"/>
    <property type="match status" value="1"/>
</dbReference>
<dbReference type="GO" id="GO:0030145">
    <property type="term" value="F:manganese ion binding"/>
    <property type="evidence" value="ECO:0007669"/>
    <property type="project" value="TreeGrafter"/>
</dbReference>
<evidence type="ECO:0000256" key="8">
    <source>
        <dbReference type="ARBA" id="ARBA00023004"/>
    </source>
</evidence>
<comment type="cofactor">
    <cofactor evidence="2">
        <name>Mn(2+)</name>
        <dbReference type="ChEBI" id="CHEBI:29035"/>
    </cofactor>
</comment>
<evidence type="ECO:0000256" key="6">
    <source>
        <dbReference type="ARBA" id="ARBA00007389"/>
    </source>
</evidence>
<dbReference type="Pfam" id="PF03786">
    <property type="entry name" value="UxuA"/>
    <property type="match status" value="1"/>
</dbReference>
<dbReference type="SUPFAM" id="SSF51658">
    <property type="entry name" value="Xylose isomerase-like"/>
    <property type="match status" value="1"/>
</dbReference>
<keyword evidence="10" id="KW-0456">Lyase</keyword>
<evidence type="ECO:0000313" key="13">
    <source>
        <dbReference type="EMBL" id="CCO21202.1"/>
    </source>
</evidence>
<comment type="pathway">
    <text evidence="5">Carbohydrate metabolism; pentose and glucuronate interconversion.</text>
</comment>
<comment type="cofactor">
    <cofactor evidence="3">
        <name>Fe(2+)</name>
        <dbReference type="ChEBI" id="CHEBI:29033"/>
    </cofactor>
</comment>
<dbReference type="Gene3D" id="3.20.20.150">
    <property type="entry name" value="Divalent-metal-dependent TIM barrel enzymes"/>
    <property type="match status" value="1"/>
</dbReference>
<proteinExistence type="inferred from homology"/>
<evidence type="ECO:0000256" key="10">
    <source>
        <dbReference type="ARBA" id="ARBA00023239"/>
    </source>
</evidence>
<evidence type="ECO:0000256" key="9">
    <source>
        <dbReference type="ARBA" id="ARBA00023211"/>
    </source>
</evidence>
<dbReference type="InterPro" id="IPR036237">
    <property type="entry name" value="Xyl_isomerase-like_sf"/>
</dbReference>
<dbReference type="EMBL" id="HF548288">
    <property type="protein sequence ID" value="CCO21214.1"/>
    <property type="molecule type" value="Genomic_DNA"/>
</dbReference>
<dbReference type="NCBIfam" id="NF003027">
    <property type="entry name" value="PRK03906.1"/>
    <property type="match status" value="1"/>
</dbReference>
<dbReference type="HAMAP" id="MF_00106">
    <property type="entry name" value="UxuA"/>
    <property type="match status" value="1"/>
</dbReference>
<dbReference type="GO" id="GO:0008927">
    <property type="term" value="F:mannonate dehydratase activity"/>
    <property type="evidence" value="ECO:0007669"/>
    <property type="project" value="UniProtKB-EC"/>
</dbReference>
<sequence length="376" mass="42529">MLRQIGVEGVVTALYDVPNGEVWARERIDDLNDHIVRHGLRWSVVESLPVSEAIKYGGEDADRLIANYIQSLANLGEAGVRTVCYNFMPVIDWIRTDLDHPWPDGTSSLCFDRVRFAHFDCRILGREGAEEDYTPAEMAKVHELDKTITEKEKEALIDTVIVKTQGFISGNIKEGDENPVAIFKRLLSLYAGIDRATLRENMRYFLSQLMPVCEEYGIDMCVHPDDPPYQMLGLPRIVTSAGDIDWILNAVDDPHNGLAFCAGSLSAGLHNDVVEMARRFASRTRFVHLRSSDVLPDGNFIEAPHLEGRGHLIELVRIFERENPSLPMRVDHGRMMLDDFDKGYNPGYPLLGRMYALAQMDGVIATVRDEIKRNMR</sequence>
<dbReference type="EMBL" id="HF548291">
    <property type="protein sequence ID" value="CCO21315.1"/>
    <property type="molecule type" value="Genomic_DNA"/>
</dbReference>
<dbReference type="InterPro" id="IPR004628">
    <property type="entry name" value="Man_deHydtase"/>
</dbReference>
<dbReference type="EMBL" id="HF548286">
    <property type="protein sequence ID" value="CCO21149.1"/>
    <property type="molecule type" value="Genomic_DNA"/>
</dbReference>
<accession>S0DEB4</accession>
<evidence type="ECO:0000256" key="5">
    <source>
        <dbReference type="ARBA" id="ARBA00004892"/>
    </source>
</evidence>
<keyword evidence="8" id="KW-0408">Iron</keyword>
<evidence type="ECO:0000256" key="3">
    <source>
        <dbReference type="ARBA" id="ARBA00001954"/>
    </source>
</evidence>
<dbReference type="PANTHER" id="PTHR30387:SF2">
    <property type="entry name" value="MANNONATE DEHYDRATASE"/>
    <property type="match status" value="1"/>
</dbReference>
<reference evidence="14" key="1">
    <citation type="submission" date="2012-10" db="EMBL/GenBank/DDBJ databases">
        <authorList>
            <person name="Sandrine L."/>
        </authorList>
    </citation>
    <scope>NUCLEOTIDE SEQUENCE</scope>
</reference>
<comment type="catalytic activity">
    <reaction evidence="1">
        <text>D-mannonate = 2-dehydro-3-deoxy-D-gluconate + H2O</text>
        <dbReference type="Rhea" id="RHEA:20097"/>
        <dbReference type="ChEBI" id="CHEBI:15377"/>
        <dbReference type="ChEBI" id="CHEBI:17767"/>
        <dbReference type="ChEBI" id="CHEBI:57990"/>
        <dbReference type="EC" id="4.2.1.8"/>
    </reaction>
</comment>
<evidence type="ECO:0000256" key="2">
    <source>
        <dbReference type="ARBA" id="ARBA00001936"/>
    </source>
</evidence>
<dbReference type="EMBL" id="HF548290">
    <property type="protein sequence ID" value="CCO21285.1"/>
    <property type="molecule type" value="Genomic_DNA"/>
</dbReference>
<gene>
    <name evidence="11" type="ORF">BN138_292</name>
    <name evidence="12" type="ORF">BN138_337</name>
    <name evidence="13" type="ORF">BN138_390</name>
    <name evidence="14" type="ORF">BN138_402</name>
    <name evidence="15" type="ORF">BN138_455</name>
    <name evidence="16" type="ORF">BN138_473</name>
    <name evidence="17" type="ORF">BN138_503</name>
</gene>
<dbReference type="EMBL" id="HF548284">
    <property type="protein sequence ID" value="CCO21104.1"/>
    <property type="molecule type" value="Genomic_DNA"/>
</dbReference>
<evidence type="ECO:0000256" key="7">
    <source>
        <dbReference type="ARBA" id="ARBA00012927"/>
    </source>
</evidence>
<protein>
    <recommendedName>
        <fullName evidence="7">mannonate dehydratase</fullName>
        <ecNumber evidence="7">4.2.1.8</ecNumber>
    </recommendedName>
</protein>
<dbReference type="EMBL" id="HF548287">
    <property type="protein sequence ID" value="CCO21202.1"/>
    <property type="molecule type" value="Genomic_DNA"/>
</dbReference>
<reference evidence="14" key="2">
    <citation type="journal article" date="2013" name="Biotechnol. Biofuels">
        <title>Mining for hemicellulases in the fungus-growing termite Pseudacanthotermes militaris using functional metagenomics.</title>
        <authorList>
            <person name="Bastien G."/>
            <person name="Arnal G."/>
            <person name="Bozonnet S."/>
            <person name="Laguerre S."/>
            <person name="Ferreira F."/>
            <person name="Faure R."/>
            <person name="Henrissat B."/>
            <person name="Lefevre F."/>
            <person name="Robe P."/>
            <person name="Bouchez O."/>
            <person name="Noirot C."/>
            <person name="Dumon C."/>
            <person name="O'Donohue M."/>
        </authorList>
    </citation>
    <scope>NUCLEOTIDE SEQUENCE</scope>
</reference>
<dbReference type="GO" id="GO:0008198">
    <property type="term" value="F:ferrous iron binding"/>
    <property type="evidence" value="ECO:0007669"/>
    <property type="project" value="TreeGrafter"/>
</dbReference>
<evidence type="ECO:0000313" key="14">
    <source>
        <dbReference type="EMBL" id="CCO21214.1"/>
    </source>
</evidence>
<evidence type="ECO:0000256" key="1">
    <source>
        <dbReference type="ARBA" id="ARBA00001794"/>
    </source>
</evidence>
<comment type="function">
    <text evidence="4">Catalyzes the dehydration of D-mannonate.</text>
</comment>
<evidence type="ECO:0000313" key="16">
    <source>
        <dbReference type="EMBL" id="CCO21285.1"/>
    </source>
</evidence>
<evidence type="ECO:0000313" key="12">
    <source>
        <dbReference type="EMBL" id="CCO21149.1"/>
    </source>
</evidence>
<comment type="similarity">
    <text evidence="6">Belongs to the mannonate dehydratase family.</text>
</comment>
<dbReference type="GO" id="GO:0042840">
    <property type="term" value="P:D-glucuronate catabolic process"/>
    <property type="evidence" value="ECO:0007669"/>
    <property type="project" value="TreeGrafter"/>
</dbReference>
<evidence type="ECO:0000313" key="15">
    <source>
        <dbReference type="EMBL" id="CCO21267.1"/>
    </source>
</evidence>
<name>S0DEB4_9ZZZZ</name>
<keyword evidence="9" id="KW-0464">Manganese</keyword>
<dbReference type="PANTHER" id="PTHR30387">
    <property type="entry name" value="MANNONATE DEHYDRATASE"/>
    <property type="match status" value="1"/>
</dbReference>